<dbReference type="HOGENOM" id="CLU_3373469_0_0_9"/>
<evidence type="ECO:0000313" key="2">
    <source>
        <dbReference type="EMBL" id="EDM62991.1"/>
    </source>
</evidence>
<gene>
    <name evidence="2" type="ORF">DORLON_01579</name>
</gene>
<protein>
    <submittedName>
        <fullName evidence="2">Uncharacterized protein</fullName>
    </submittedName>
</protein>
<reference evidence="2 3" key="1">
    <citation type="submission" date="2007-03" db="EMBL/GenBank/DDBJ databases">
        <authorList>
            <person name="Fulton L."/>
            <person name="Clifton S."/>
            <person name="Fulton B."/>
            <person name="Xu J."/>
            <person name="Minx P."/>
            <person name="Pepin K.H."/>
            <person name="Johnson M."/>
            <person name="Thiruvilangam P."/>
            <person name="Bhonagiri V."/>
            <person name="Nash W.E."/>
            <person name="Mardis E.R."/>
            <person name="Wilson R.K."/>
        </authorList>
    </citation>
    <scope>NUCLEOTIDE SEQUENCE [LARGE SCALE GENOMIC DNA]</scope>
    <source>
        <strain evidence="2 3">DSM 13814</strain>
    </source>
</reference>
<keyword evidence="1" id="KW-0812">Transmembrane</keyword>
<dbReference type="AlphaFoldDB" id="A6BH04"/>
<dbReference type="EMBL" id="AAXB02000007">
    <property type="protein sequence ID" value="EDM62991.1"/>
    <property type="molecule type" value="Genomic_DNA"/>
</dbReference>
<dbReference type="Proteomes" id="UP000004016">
    <property type="component" value="Unassembled WGS sequence"/>
</dbReference>
<evidence type="ECO:0000313" key="3">
    <source>
        <dbReference type="Proteomes" id="UP000004016"/>
    </source>
</evidence>
<feature type="transmembrane region" description="Helical" evidence="1">
    <location>
        <begin position="6"/>
        <end position="21"/>
    </location>
</feature>
<keyword evidence="1" id="KW-0472">Membrane</keyword>
<name>A6BH04_9FIRM</name>
<evidence type="ECO:0000256" key="1">
    <source>
        <dbReference type="SAM" id="Phobius"/>
    </source>
</evidence>
<proteinExistence type="predicted"/>
<sequence length="34" mass="4122">MHTWVGFIFMVIVLVVVMQIFEKVKEQLLKWTID</sequence>
<keyword evidence="1" id="KW-1133">Transmembrane helix</keyword>
<reference evidence="2 3" key="2">
    <citation type="submission" date="2007-04" db="EMBL/GenBank/DDBJ databases">
        <title>Draft genome sequence of Dorea longicatena (DSM 13814).</title>
        <authorList>
            <person name="Sudarsanam P."/>
            <person name="Ley R."/>
            <person name="Guruge J."/>
            <person name="Turnbaugh P.J."/>
            <person name="Mahowald M."/>
            <person name="Liep D."/>
            <person name="Gordon J."/>
        </authorList>
    </citation>
    <scope>NUCLEOTIDE SEQUENCE [LARGE SCALE GENOMIC DNA]</scope>
    <source>
        <strain evidence="2 3">DSM 13814</strain>
    </source>
</reference>
<accession>A6BH04</accession>
<organism evidence="2 3">
    <name type="scientific">Dorea longicatena DSM 13814</name>
    <dbReference type="NCBI Taxonomy" id="411462"/>
    <lineage>
        <taxon>Bacteria</taxon>
        <taxon>Bacillati</taxon>
        <taxon>Bacillota</taxon>
        <taxon>Clostridia</taxon>
        <taxon>Lachnospirales</taxon>
        <taxon>Lachnospiraceae</taxon>
        <taxon>Dorea</taxon>
    </lineage>
</organism>
<comment type="caution">
    <text evidence="2">The sequence shown here is derived from an EMBL/GenBank/DDBJ whole genome shotgun (WGS) entry which is preliminary data.</text>
</comment>